<protein>
    <submittedName>
        <fullName evidence="1">Uncharacterized protein</fullName>
    </submittedName>
</protein>
<evidence type="ECO:0000313" key="2">
    <source>
        <dbReference type="Proteomes" id="UP001295794"/>
    </source>
</evidence>
<comment type="caution">
    <text evidence="1">The sequence shown here is derived from an EMBL/GenBank/DDBJ whole genome shotgun (WGS) entry which is preliminary data.</text>
</comment>
<keyword evidence="2" id="KW-1185">Reference proteome</keyword>
<proteinExistence type="predicted"/>
<accession>A0AAD2H6D8</accession>
<dbReference type="Proteomes" id="UP001295794">
    <property type="component" value="Unassembled WGS sequence"/>
</dbReference>
<name>A0AAD2H6D8_9AGAR</name>
<evidence type="ECO:0000313" key="1">
    <source>
        <dbReference type="EMBL" id="CAK5268247.1"/>
    </source>
</evidence>
<gene>
    <name evidence="1" type="ORF">MYCIT1_LOCUS11368</name>
</gene>
<sequence length="79" mass="8332">MYQQSGYMKGLTSADSVGCACGGLQRVAVLWSAAEMSHASHWSAADSSGVPQTCLECRQRPRRSAAVCCGVCGTLFWSA</sequence>
<organism evidence="1 2">
    <name type="scientific">Mycena citricolor</name>
    <dbReference type="NCBI Taxonomy" id="2018698"/>
    <lineage>
        <taxon>Eukaryota</taxon>
        <taxon>Fungi</taxon>
        <taxon>Dikarya</taxon>
        <taxon>Basidiomycota</taxon>
        <taxon>Agaricomycotina</taxon>
        <taxon>Agaricomycetes</taxon>
        <taxon>Agaricomycetidae</taxon>
        <taxon>Agaricales</taxon>
        <taxon>Marasmiineae</taxon>
        <taxon>Mycenaceae</taxon>
        <taxon>Mycena</taxon>
    </lineage>
</organism>
<reference evidence="1" key="1">
    <citation type="submission" date="2023-11" db="EMBL/GenBank/DDBJ databases">
        <authorList>
            <person name="De Vega J J."/>
            <person name="De Vega J J."/>
        </authorList>
    </citation>
    <scope>NUCLEOTIDE SEQUENCE</scope>
</reference>
<dbReference type="EMBL" id="CAVNYO010000138">
    <property type="protein sequence ID" value="CAK5268247.1"/>
    <property type="molecule type" value="Genomic_DNA"/>
</dbReference>
<dbReference type="AlphaFoldDB" id="A0AAD2H6D8"/>
<feature type="non-terminal residue" evidence="1">
    <location>
        <position position="1"/>
    </location>
</feature>